<sequence>MEEEVARLVADIEKSPIKQIPAILFLPSGTECIMFVEKVHLWNDFFFEGYIKVDSLSNTDHTNLEKELKLIGSDFNSPNYTGFEVLKKFKDKIYAGYHSSRRNIKAALKPDDWIIFFTKPLKFSILDIFSLSPELQSPQSKSGLLGWKRASNRVFVNNNLPISIESHRNLVDIFDTFSRDELKTGVYSIINPDYAPNYYYPEGYFQIQKLKNCYIYQDCIAIRNPETNRVEGRMISKLIKSRNKVYERLKYAWFASEIFVNKNGKIKLLGPIHGLDYHKYHKYYESIIEVFEKMYFPFQSLGSLILAPFQIVVKAEKIVVMPGEKYDSKWGYEGVTENVKNVGIYFCEVDDNIVNKSISLKHFYTYEKEVDVNGIEYSTGSAVVYPNSYTVKSASIVNYTNSPLRVLVLKFMNIENHSPLQTTTHWYYCYKYLKDIRRLPEGLTRKIISYLYCVVSNKKAIKRWNIVNRELDEGKSGWILRKTSLRNSYSIFYNGYVNEEYLNDYNSIESIQEDN</sequence>
<comment type="caution">
    <text evidence="1">The sequence shown here is derived from an EMBL/GenBank/DDBJ whole genome shotgun (WGS) entry which is preliminary data.</text>
</comment>
<dbReference type="OrthoDB" id="415532at2759"/>
<dbReference type="EMBL" id="MPUH01000062">
    <property type="protein sequence ID" value="OMJ92400.1"/>
    <property type="molecule type" value="Genomic_DNA"/>
</dbReference>
<dbReference type="AlphaFoldDB" id="A0A1R2CTV8"/>
<reference evidence="1 2" key="1">
    <citation type="submission" date="2016-11" db="EMBL/GenBank/DDBJ databases">
        <title>The macronuclear genome of Stentor coeruleus: a giant cell with tiny introns.</title>
        <authorList>
            <person name="Slabodnick M."/>
            <person name="Ruby J.G."/>
            <person name="Reiff S.B."/>
            <person name="Swart E.C."/>
            <person name="Gosai S."/>
            <person name="Prabakaran S."/>
            <person name="Witkowska E."/>
            <person name="Larue G.E."/>
            <person name="Fisher S."/>
            <person name="Freeman R.M."/>
            <person name="Gunawardena J."/>
            <person name="Chu W."/>
            <person name="Stover N.A."/>
            <person name="Gregory B.D."/>
            <person name="Nowacki M."/>
            <person name="Derisi J."/>
            <person name="Roy S.W."/>
            <person name="Marshall W.F."/>
            <person name="Sood P."/>
        </authorList>
    </citation>
    <scope>NUCLEOTIDE SEQUENCE [LARGE SCALE GENOMIC DNA]</scope>
    <source>
        <strain evidence="1">WM001</strain>
    </source>
</reference>
<evidence type="ECO:0000313" key="2">
    <source>
        <dbReference type="Proteomes" id="UP000187209"/>
    </source>
</evidence>
<gene>
    <name evidence="1" type="ORF">SteCoe_4847</name>
</gene>
<keyword evidence="2" id="KW-1185">Reference proteome</keyword>
<evidence type="ECO:0000313" key="1">
    <source>
        <dbReference type="EMBL" id="OMJ92400.1"/>
    </source>
</evidence>
<accession>A0A1R2CTV8</accession>
<name>A0A1R2CTV8_9CILI</name>
<proteinExistence type="predicted"/>
<organism evidence="1 2">
    <name type="scientific">Stentor coeruleus</name>
    <dbReference type="NCBI Taxonomy" id="5963"/>
    <lineage>
        <taxon>Eukaryota</taxon>
        <taxon>Sar</taxon>
        <taxon>Alveolata</taxon>
        <taxon>Ciliophora</taxon>
        <taxon>Postciliodesmatophora</taxon>
        <taxon>Heterotrichea</taxon>
        <taxon>Heterotrichida</taxon>
        <taxon>Stentoridae</taxon>
        <taxon>Stentor</taxon>
    </lineage>
</organism>
<protein>
    <submittedName>
        <fullName evidence="1">Uncharacterized protein</fullName>
    </submittedName>
</protein>
<dbReference type="Proteomes" id="UP000187209">
    <property type="component" value="Unassembled WGS sequence"/>
</dbReference>